<dbReference type="Gene3D" id="1.25.40.10">
    <property type="entry name" value="Tetratricopeptide repeat domain"/>
    <property type="match status" value="2"/>
</dbReference>
<dbReference type="InterPro" id="IPR011990">
    <property type="entry name" value="TPR-like_helical_dom_sf"/>
</dbReference>
<dbReference type="Pfam" id="PF13374">
    <property type="entry name" value="TPR_10"/>
    <property type="match status" value="1"/>
</dbReference>
<dbReference type="Pfam" id="PF13424">
    <property type="entry name" value="TPR_12"/>
    <property type="match status" value="1"/>
</dbReference>
<name>A0A6A7CA90_9PEZI</name>
<dbReference type="PANTHER" id="PTHR46082:SF6">
    <property type="entry name" value="AAA+ ATPASE DOMAIN-CONTAINING PROTEIN-RELATED"/>
    <property type="match status" value="1"/>
</dbReference>
<evidence type="ECO:0000313" key="2">
    <source>
        <dbReference type="Proteomes" id="UP000799421"/>
    </source>
</evidence>
<organism evidence="1 2">
    <name type="scientific">Piedraia hortae CBS 480.64</name>
    <dbReference type="NCBI Taxonomy" id="1314780"/>
    <lineage>
        <taxon>Eukaryota</taxon>
        <taxon>Fungi</taxon>
        <taxon>Dikarya</taxon>
        <taxon>Ascomycota</taxon>
        <taxon>Pezizomycotina</taxon>
        <taxon>Dothideomycetes</taxon>
        <taxon>Dothideomycetidae</taxon>
        <taxon>Capnodiales</taxon>
        <taxon>Piedraiaceae</taxon>
        <taxon>Piedraia</taxon>
    </lineage>
</organism>
<reference evidence="1" key="1">
    <citation type="journal article" date="2020" name="Stud. Mycol.">
        <title>101 Dothideomycetes genomes: a test case for predicting lifestyles and emergence of pathogens.</title>
        <authorList>
            <person name="Haridas S."/>
            <person name="Albert R."/>
            <person name="Binder M."/>
            <person name="Bloem J."/>
            <person name="Labutti K."/>
            <person name="Salamov A."/>
            <person name="Andreopoulos B."/>
            <person name="Baker S."/>
            <person name="Barry K."/>
            <person name="Bills G."/>
            <person name="Bluhm B."/>
            <person name="Cannon C."/>
            <person name="Castanera R."/>
            <person name="Culley D."/>
            <person name="Daum C."/>
            <person name="Ezra D."/>
            <person name="Gonzalez J."/>
            <person name="Henrissat B."/>
            <person name="Kuo A."/>
            <person name="Liang C."/>
            <person name="Lipzen A."/>
            <person name="Lutzoni F."/>
            <person name="Magnuson J."/>
            <person name="Mondo S."/>
            <person name="Nolan M."/>
            <person name="Ohm R."/>
            <person name="Pangilinan J."/>
            <person name="Park H.-J."/>
            <person name="Ramirez L."/>
            <person name="Alfaro M."/>
            <person name="Sun H."/>
            <person name="Tritt A."/>
            <person name="Yoshinaga Y."/>
            <person name="Zwiers L.-H."/>
            <person name="Turgeon B."/>
            <person name="Goodwin S."/>
            <person name="Spatafora J."/>
            <person name="Crous P."/>
            <person name="Grigoriev I."/>
        </authorList>
    </citation>
    <scope>NUCLEOTIDE SEQUENCE</scope>
    <source>
        <strain evidence="1">CBS 480.64</strain>
    </source>
</reference>
<sequence>YKKRLQRTEREKGPSHTRTLSIIRSLKYVNMFLGKFDQAVSQFERLEASKEQKKHGAHEQALHAFTERGVICYRRQCYEDARAILTQAVITAEKELGTSHWITMYAAESLATCYGFMGNLSETEAWHRRAIAWMEQAYGITHPILANSLMLLRYMYIYAGRSSDGLARLARALQMQTKQLGALHHNTLETKAYIGMQYCLQNKPEKALQFLESTAEQVQKVLIPSHVQVLETNHALGMTYILLGRYSEAKKLLSKALTGFISTLGYEDRSTLA</sequence>
<dbReference type="SUPFAM" id="SSF48452">
    <property type="entry name" value="TPR-like"/>
    <property type="match status" value="2"/>
</dbReference>
<evidence type="ECO:0000313" key="1">
    <source>
        <dbReference type="EMBL" id="KAF2863528.1"/>
    </source>
</evidence>
<accession>A0A6A7CA90</accession>
<dbReference type="EMBL" id="MU005960">
    <property type="protein sequence ID" value="KAF2863528.1"/>
    <property type="molecule type" value="Genomic_DNA"/>
</dbReference>
<dbReference type="PANTHER" id="PTHR46082">
    <property type="entry name" value="ATP/GTP-BINDING PROTEIN-RELATED"/>
    <property type="match status" value="1"/>
</dbReference>
<proteinExistence type="predicted"/>
<protein>
    <submittedName>
        <fullName evidence="1">TPR-like protein</fullName>
    </submittedName>
</protein>
<dbReference type="OrthoDB" id="626167at2759"/>
<gene>
    <name evidence="1" type="ORF">K470DRAFT_207527</name>
</gene>
<dbReference type="AlphaFoldDB" id="A0A6A7CA90"/>
<keyword evidence="2" id="KW-1185">Reference proteome</keyword>
<dbReference type="InterPro" id="IPR053137">
    <property type="entry name" value="NLR-like"/>
</dbReference>
<dbReference type="Proteomes" id="UP000799421">
    <property type="component" value="Unassembled WGS sequence"/>
</dbReference>
<feature type="non-terminal residue" evidence="1">
    <location>
        <position position="273"/>
    </location>
</feature>
<feature type="non-terminal residue" evidence="1">
    <location>
        <position position="1"/>
    </location>
</feature>